<organism evidence="1 2">
    <name type="scientific">Amycolatopsis pigmentata</name>
    <dbReference type="NCBI Taxonomy" id="450801"/>
    <lineage>
        <taxon>Bacteria</taxon>
        <taxon>Bacillati</taxon>
        <taxon>Actinomycetota</taxon>
        <taxon>Actinomycetes</taxon>
        <taxon>Pseudonocardiales</taxon>
        <taxon>Pseudonocardiaceae</taxon>
        <taxon>Amycolatopsis</taxon>
    </lineage>
</organism>
<evidence type="ECO:0000313" key="1">
    <source>
        <dbReference type="EMBL" id="MFD2419274.1"/>
    </source>
</evidence>
<dbReference type="Proteomes" id="UP001597417">
    <property type="component" value="Unassembled WGS sequence"/>
</dbReference>
<accession>A0ABW5FW54</accession>
<name>A0ABW5FW54_9PSEU</name>
<protein>
    <submittedName>
        <fullName evidence="1">Uncharacterized protein</fullName>
    </submittedName>
</protein>
<dbReference type="RefSeq" id="WP_378267276.1">
    <property type="nucleotide sequence ID" value="NZ_JBHUKR010000011.1"/>
</dbReference>
<gene>
    <name evidence="1" type="ORF">ACFSXZ_23355</name>
</gene>
<comment type="caution">
    <text evidence="1">The sequence shown here is derived from an EMBL/GenBank/DDBJ whole genome shotgun (WGS) entry which is preliminary data.</text>
</comment>
<keyword evidence="2" id="KW-1185">Reference proteome</keyword>
<sequence length="250" mass="26951">MTTTNHAEAEMDGLQAREFHGSVTIDQEPHENGVRHSTAGETELADVRDRFIDPIGMGHARRVIGNRAVVVLQGVGSGRGTAALRLLVESGYEKVVRLDPARRLCTVKADDLREREGYLWESTGPGSTALTDSDFDHICRLIQDKKARLVIVVDRVVRLAAVSGAIIELSPPHPGTVAQAFIAASRPHDQDVAATLECGMAKYLNPGDPPRKAIRAAELAILVADGELAEEEASRELTTGESCPGGRVHR</sequence>
<reference evidence="2" key="1">
    <citation type="journal article" date="2019" name="Int. J. Syst. Evol. Microbiol.">
        <title>The Global Catalogue of Microorganisms (GCM) 10K type strain sequencing project: providing services to taxonomists for standard genome sequencing and annotation.</title>
        <authorList>
            <consortium name="The Broad Institute Genomics Platform"/>
            <consortium name="The Broad Institute Genome Sequencing Center for Infectious Disease"/>
            <person name="Wu L."/>
            <person name="Ma J."/>
        </authorList>
    </citation>
    <scope>NUCLEOTIDE SEQUENCE [LARGE SCALE GENOMIC DNA]</scope>
    <source>
        <strain evidence="2">CGMCC 4.7645</strain>
    </source>
</reference>
<dbReference type="EMBL" id="JBHUKR010000011">
    <property type="protein sequence ID" value="MFD2419274.1"/>
    <property type="molecule type" value="Genomic_DNA"/>
</dbReference>
<proteinExistence type="predicted"/>
<evidence type="ECO:0000313" key="2">
    <source>
        <dbReference type="Proteomes" id="UP001597417"/>
    </source>
</evidence>